<evidence type="ECO:0000256" key="3">
    <source>
        <dbReference type="ARBA" id="ARBA00022692"/>
    </source>
</evidence>
<feature type="transmembrane region" description="Helical" evidence="10">
    <location>
        <begin position="259"/>
        <end position="278"/>
    </location>
</feature>
<protein>
    <submittedName>
        <fullName evidence="11">Virulence factor MviN</fullName>
    </submittedName>
</protein>
<evidence type="ECO:0000256" key="8">
    <source>
        <dbReference type="ARBA" id="ARBA00060041"/>
    </source>
</evidence>
<feature type="transmembrane region" description="Helical" evidence="10">
    <location>
        <begin position="299"/>
        <end position="318"/>
    </location>
</feature>
<feature type="transmembrane region" description="Helical" evidence="10">
    <location>
        <begin position="338"/>
        <end position="359"/>
    </location>
</feature>
<feature type="transmembrane region" description="Helical" evidence="10">
    <location>
        <begin position="177"/>
        <end position="197"/>
    </location>
</feature>
<dbReference type="GO" id="GO:0008360">
    <property type="term" value="P:regulation of cell shape"/>
    <property type="evidence" value="ECO:0007669"/>
    <property type="project" value="UniProtKB-KW"/>
</dbReference>
<dbReference type="AlphaFoldDB" id="A0A3S0BXV9"/>
<dbReference type="PRINTS" id="PR01806">
    <property type="entry name" value="VIRFACTRMVIN"/>
</dbReference>
<dbReference type="PANTHER" id="PTHR43486:SF1">
    <property type="entry name" value="LIPID II FLIPPASE MURJ-RELATED"/>
    <property type="match status" value="1"/>
</dbReference>
<evidence type="ECO:0000256" key="2">
    <source>
        <dbReference type="ARBA" id="ARBA00022475"/>
    </source>
</evidence>
<feature type="transmembrane region" description="Helical" evidence="10">
    <location>
        <begin position="77"/>
        <end position="99"/>
    </location>
</feature>
<keyword evidence="2" id="KW-1003">Cell membrane</keyword>
<evidence type="ECO:0000256" key="1">
    <source>
        <dbReference type="ARBA" id="ARBA00004651"/>
    </source>
</evidence>
<reference evidence="11 12" key="1">
    <citation type="submission" date="2018-11" db="EMBL/GenBank/DDBJ databases">
        <title>Arenibacter aquaticus sp.nov., a marine bacterium isolated from surface seawater in the South China Sea.</title>
        <authorList>
            <person name="Guo J."/>
            <person name="Sun J."/>
        </authorList>
    </citation>
    <scope>NUCLEOTIDE SEQUENCE [LARGE SCALE GENOMIC DNA]</scope>
    <source>
        <strain evidence="11 12">GUO666</strain>
    </source>
</reference>
<gene>
    <name evidence="11" type="ORF">EHW67_07635</name>
</gene>
<comment type="similarity">
    <text evidence="9">Belongs to the MurJ/MviN family.</text>
</comment>
<dbReference type="InterPro" id="IPR004268">
    <property type="entry name" value="MurJ"/>
</dbReference>
<proteinExistence type="inferred from homology"/>
<evidence type="ECO:0000256" key="7">
    <source>
        <dbReference type="ARBA" id="ARBA00023136"/>
    </source>
</evidence>
<accession>A0A3S0BXV9</accession>
<dbReference type="Proteomes" id="UP000267585">
    <property type="component" value="Unassembled WGS sequence"/>
</dbReference>
<name>A0A3S0BXV9_9FLAO</name>
<evidence type="ECO:0000256" key="4">
    <source>
        <dbReference type="ARBA" id="ARBA00022960"/>
    </source>
</evidence>
<dbReference type="OrthoDB" id="9786339at2"/>
<dbReference type="PANTHER" id="PTHR43486">
    <property type="entry name" value="LIPID II FLIPPASE MURJ-RELATED"/>
    <property type="match status" value="1"/>
</dbReference>
<feature type="transmembrane region" description="Helical" evidence="10">
    <location>
        <begin position="371"/>
        <end position="390"/>
    </location>
</feature>
<dbReference type="Pfam" id="PF03023">
    <property type="entry name" value="MurJ"/>
    <property type="match status" value="1"/>
</dbReference>
<evidence type="ECO:0000256" key="9">
    <source>
        <dbReference type="ARBA" id="ARBA00061532"/>
    </source>
</evidence>
<evidence type="ECO:0000256" key="6">
    <source>
        <dbReference type="ARBA" id="ARBA00022989"/>
    </source>
</evidence>
<keyword evidence="4" id="KW-0133">Cell shape</keyword>
<comment type="caution">
    <text evidence="11">The sequence shown here is derived from an EMBL/GenBank/DDBJ whole genome shotgun (WGS) entry which is preliminary data.</text>
</comment>
<feature type="transmembrane region" description="Helical" evidence="10">
    <location>
        <begin position="150"/>
        <end position="171"/>
    </location>
</feature>
<comment type="subcellular location">
    <subcellularLocation>
        <location evidence="1">Cell membrane</location>
        <topology evidence="1">Multi-pass membrane protein</topology>
    </subcellularLocation>
</comment>
<comment type="function">
    <text evidence="8">Involved in peptidoglycan biosynthesis. Transports lipid-linked peptidoglycan precursors from the inner to the outer leaflet of the cytoplasmic membrane.</text>
</comment>
<keyword evidence="7 10" id="KW-0472">Membrane</keyword>
<feature type="transmembrane region" description="Helical" evidence="10">
    <location>
        <begin position="34"/>
        <end position="56"/>
    </location>
</feature>
<sequence length="427" mass="48115">MKNVITVGFVSLLIKALGFYKELVIAQEFGLSELLDTFLIAILIPGFISTVFLSSYKNVFIPNYISELKQKGDISSFQTTSFLVTLSIGLFFILITYLFSDVYLETFFAGHTNSYYDLIKLQLHYILPCLIFWAVSSLLTGLLNIDNEYFFASFGSLFMTISIIVCLLFFKEALKEKVLAVGMLIGSFLDFLFLLGISIKRKIIHIGTPDFKSKNIRILIKQVPAKISSSLINGLNPIVDQYFSAQLVVGSIAALSYGLKIPAFIIGLIGIALGNVLLPYFSSQAVENYQKTYKLLQKMLLYNFIGCTLLALGLILFSEPIVSLVYERNAFKPDDTQIVYRVQQMYLLQIPFYVMGMIMNRYLTAINKNNFLVVTSTISLLLNIILNYILIRAMGLYGLALGTSIVSLTNTVVIYFYINRINKLQHV</sequence>
<feature type="transmembrane region" description="Helical" evidence="10">
    <location>
        <begin position="396"/>
        <end position="418"/>
    </location>
</feature>
<organism evidence="11 12">
    <name type="scientific">Arenibacter aquaticus</name>
    <dbReference type="NCBI Taxonomy" id="2489054"/>
    <lineage>
        <taxon>Bacteria</taxon>
        <taxon>Pseudomonadati</taxon>
        <taxon>Bacteroidota</taxon>
        <taxon>Flavobacteriia</taxon>
        <taxon>Flavobacteriales</taxon>
        <taxon>Flavobacteriaceae</taxon>
        <taxon>Arenibacter</taxon>
    </lineage>
</organism>
<feature type="transmembrane region" description="Helical" evidence="10">
    <location>
        <begin position="123"/>
        <end position="143"/>
    </location>
</feature>
<evidence type="ECO:0000256" key="5">
    <source>
        <dbReference type="ARBA" id="ARBA00022984"/>
    </source>
</evidence>
<keyword evidence="3 10" id="KW-0812">Transmembrane</keyword>
<keyword evidence="5" id="KW-0573">Peptidoglycan synthesis</keyword>
<evidence type="ECO:0000313" key="11">
    <source>
        <dbReference type="EMBL" id="RTE54155.1"/>
    </source>
</evidence>
<evidence type="ECO:0000256" key="10">
    <source>
        <dbReference type="SAM" id="Phobius"/>
    </source>
</evidence>
<keyword evidence="12" id="KW-1185">Reference proteome</keyword>
<keyword evidence="6 10" id="KW-1133">Transmembrane helix</keyword>
<dbReference type="GO" id="GO:0005886">
    <property type="term" value="C:plasma membrane"/>
    <property type="evidence" value="ECO:0007669"/>
    <property type="project" value="UniProtKB-SubCell"/>
</dbReference>
<dbReference type="EMBL" id="RQPJ01000003">
    <property type="protein sequence ID" value="RTE54155.1"/>
    <property type="molecule type" value="Genomic_DNA"/>
</dbReference>
<evidence type="ECO:0000313" key="12">
    <source>
        <dbReference type="Proteomes" id="UP000267585"/>
    </source>
</evidence>
<dbReference type="GO" id="GO:0009252">
    <property type="term" value="P:peptidoglycan biosynthetic process"/>
    <property type="evidence" value="ECO:0007669"/>
    <property type="project" value="UniProtKB-KW"/>
</dbReference>